<comment type="similarity">
    <text evidence="1">Belongs to the peptidase C40 family.</text>
</comment>
<dbReference type="GO" id="GO:0008234">
    <property type="term" value="F:cysteine-type peptidase activity"/>
    <property type="evidence" value="ECO:0007669"/>
    <property type="project" value="UniProtKB-KW"/>
</dbReference>
<proteinExistence type="inferred from homology"/>
<evidence type="ECO:0000313" key="7">
    <source>
        <dbReference type="Proteomes" id="UP000094172"/>
    </source>
</evidence>
<organism evidence="6 7">
    <name type="scientific">Methyloceanibacter stevinii</name>
    <dbReference type="NCBI Taxonomy" id="1774970"/>
    <lineage>
        <taxon>Bacteria</taxon>
        <taxon>Pseudomonadati</taxon>
        <taxon>Pseudomonadota</taxon>
        <taxon>Alphaproteobacteria</taxon>
        <taxon>Hyphomicrobiales</taxon>
        <taxon>Hyphomicrobiaceae</taxon>
        <taxon>Methyloceanibacter</taxon>
    </lineage>
</organism>
<dbReference type="GO" id="GO:0006508">
    <property type="term" value="P:proteolysis"/>
    <property type="evidence" value="ECO:0007669"/>
    <property type="project" value="UniProtKB-KW"/>
</dbReference>
<dbReference type="Pfam" id="PF00877">
    <property type="entry name" value="NLPC_P60"/>
    <property type="match status" value="1"/>
</dbReference>
<evidence type="ECO:0000259" key="5">
    <source>
        <dbReference type="PROSITE" id="PS51935"/>
    </source>
</evidence>
<keyword evidence="7" id="KW-1185">Reference proteome</keyword>
<protein>
    <submittedName>
        <fullName evidence="6">Peptidase P60</fullName>
    </submittedName>
</protein>
<dbReference type="STRING" id="1774970.AUC70_00980"/>
<dbReference type="AlphaFoldDB" id="A0A1E3VPS6"/>
<dbReference type="Gene3D" id="2.30.30.40">
    <property type="entry name" value="SH3 Domains"/>
    <property type="match status" value="1"/>
</dbReference>
<dbReference type="PROSITE" id="PS51935">
    <property type="entry name" value="NLPC_P60"/>
    <property type="match status" value="1"/>
</dbReference>
<evidence type="ECO:0000256" key="3">
    <source>
        <dbReference type="ARBA" id="ARBA00022801"/>
    </source>
</evidence>
<comment type="caution">
    <text evidence="6">The sequence shown here is derived from an EMBL/GenBank/DDBJ whole genome shotgun (WGS) entry which is preliminary data.</text>
</comment>
<dbReference type="PANTHER" id="PTHR47053:SF1">
    <property type="entry name" value="MUREIN DD-ENDOPEPTIDASE MEPH-RELATED"/>
    <property type="match status" value="1"/>
</dbReference>
<dbReference type="SUPFAM" id="SSF54001">
    <property type="entry name" value="Cysteine proteinases"/>
    <property type="match status" value="1"/>
</dbReference>
<evidence type="ECO:0000313" key="6">
    <source>
        <dbReference type="EMBL" id="ODR95528.1"/>
    </source>
</evidence>
<keyword evidence="4" id="KW-0788">Thiol protease</keyword>
<dbReference type="EMBL" id="LPWE01000010">
    <property type="protein sequence ID" value="ODR95528.1"/>
    <property type="molecule type" value="Genomic_DNA"/>
</dbReference>
<keyword evidence="2" id="KW-0645">Protease</keyword>
<sequence length="287" mass="30954">MTKLDPRRHAFRDDLAAESLRGVVDAPRYVQGEPRQVAVSTLPLRREPRDDANLDTEALHGETLVVFHEADGWAWVQLDHDGYVGYVPSEGLGGIGAPATHRIAALRTYVFPEPDAKAPPRGMLSLNARVSVTEEGGRYVPLDTGGFVYASHIAPVGHHAPDFVTVAEGFLGAPYLWGGRTSVGLDCSGLVQLAAGAAGHVLPRDADMQEAEAGEPLDIAGGAELKRGDLVFWEGHVGIMTGADSFLHANAYHMAVEHEPFEEARRRIKDAGFEVTSARRLAAKPER</sequence>
<dbReference type="InterPro" id="IPR000064">
    <property type="entry name" value="NLP_P60_dom"/>
</dbReference>
<accession>A0A1E3VPS6</accession>
<evidence type="ECO:0000256" key="4">
    <source>
        <dbReference type="ARBA" id="ARBA00022807"/>
    </source>
</evidence>
<dbReference type="Proteomes" id="UP000094172">
    <property type="component" value="Unassembled WGS sequence"/>
</dbReference>
<name>A0A1E3VPS6_9HYPH</name>
<dbReference type="Gene3D" id="3.90.1720.10">
    <property type="entry name" value="endopeptidase domain like (from Nostoc punctiforme)"/>
    <property type="match status" value="1"/>
</dbReference>
<dbReference type="PANTHER" id="PTHR47053">
    <property type="entry name" value="MUREIN DD-ENDOPEPTIDASE MEPH-RELATED"/>
    <property type="match status" value="1"/>
</dbReference>
<keyword evidence="3" id="KW-0378">Hydrolase</keyword>
<dbReference type="InterPro" id="IPR051202">
    <property type="entry name" value="Peptidase_C40"/>
</dbReference>
<dbReference type="RefSeq" id="WP_069443746.1">
    <property type="nucleotide sequence ID" value="NZ_LPWE01000010.1"/>
</dbReference>
<gene>
    <name evidence="6" type="ORF">AUC70_00980</name>
</gene>
<evidence type="ECO:0000256" key="2">
    <source>
        <dbReference type="ARBA" id="ARBA00022670"/>
    </source>
</evidence>
<feature type="domain" description="NlpC/P60" evidence="5">
    <location>
        <begin position="157"/>
        <end position="282"/>
    </location>
</feature>
<evidence type="ECO:0000256" key="1">
    <source>
        <dbReference type="ARBA" id="ARBA00007074"/>
    </source>
</evidence>
<dbReference type="InterPro" id="IPR038765">
    <property type="entry name" value="Papain-like_cys_pep_sf"/>
</dbReference>
<dbReference type="Pfam" id="PF18348">
    <property type="entry name" value="SH3_16"/>
    <property type="match status" value="1"/>
</dbReference>
<reference evidence="6 7" key="1">
    <citation type="journal article" date="2016" name="Environ. Microbiol.">
        <title>New Methyloceanibacter diversity from North Sea sediments includes methanotroph containing solely the soluble methane monooxygenase.</title>
        <authorList>
            <person name="Vekeman B."/>
            <person name="Kerckhof F.M."/>
            <person name="Cremers G."/>
            <person name="de Vos P."/>
            <person name="Vandamme P."/>
            <person name="Boon N."/>
            <person name="Op den Camp H.J."/>
            <person name="Heylen K."/>
        </authorList>
    </citation>
    <scope>NUCLEOTIDE SEQUENCE [LARGE SCALE GENOMIC DNA]</scope>
    <source>
        <strain evidence="6 7">R-67176</strain>
    </source>
</reference>
<dbReference type="InterPro" id="IPR041382">
    <property type="entry name" value="SH3_16"/>
</dbReference>